<protein>
    <submittedName>
        <fullName evidence="3">FecR domain-containing protein</fullName>
    </submittedName>
</protein>
<keyword evidence="4" id="KW-1185">Reference proteome</keyword>
<evidence type="ECO:0000259" key="1">
    <source>
        <dbReference type="Pfam" id="PF04773"/>
    </source>
</evidence>
<feature type="domain" description="FecR protein" evidence="1">
    <location>
        <begin position="127"/>
        <end position="217"/>
    </location>
</feature>
<name>A0ABY6CLK0_9BACT</name>
<dbReference type="Proteomes" id="UP001065174">
    <property type="component" value="Chromosome"/>
</dbReference>
<dbReference type="Pfam" id="PF16344">
    <property type="entry name" value="FecR_C"/>
    <property type="match status" value="1"/>
</dbReference>
<organism evidence="3 4">
    <name type="scientific">Reichenbachiella agarivorans</name>
    <dbReference type="NCBI Taxonomy" id="2979464"/>
    <lineage>
        <taxon>Bacteria</taxon>
        <taxon>Pseudomonadati</taxon>
        <taxon>Bacteroidota</taxon>
        <taxon>Cytophagia</taxon>
        <taxon>Cytophagales</taxon>
        <taxon>Reichenbachiellaceae</taxon>
        <taxon>Reichenbachiella</taxon>
    </lineage>
</organism>
<sequence length="333" mass="37768">MSKEKGHIVDEEMLYRYFTGQLDVTEKQAIDLWVEKSTENRKAFDEAHIFYLDVHALSSIDHSRQAQNIDDTWEAFKVRNHIVDPQPTKHLTLSVNFLKYAAGLLILLVAGWYSYQYSNQPDEIILSAQGFNRDIELADGTDIILKKESTISYPEQFDPSERRVKLEGEAFFQVASNPAQPFVVELDKAVIQVIGTAFDVKTEENKINVHVEEGIVRFTSSQDQATLTQGESAALDLGTNRITKYTTTTDNYSFWRTKKLTFRNSKMADVVMTLEEAFDTEVVLDNPSLGDCNITVTFENEEIEHILQVIATTLEMTVHATNQTYTLSGDGCN</sequence>
<dbReference type="EMBL" id="CP106679">
    <property type="protein sequence ID" value="UXP31402.1"/>
    <property type="molecule type" value="Genomic_DNA"/>
</dbReference>
<gene>
    <name evidence="3" type="ORF">N6H18_13685</name>
</gene>
<proteinExistence type="predicted"/>
<accession>A0ABY6CLK0</accession>
<dbReference type="Pfam" id="PF04773">
    <property type="entry name" value="FecR"/>
    <property type="match status" value="1"/>
</dbReference>
<dbReference type="PANTHER" id="PTHR30273:SF2">
    <property type="entry name" value="PROTEIN FECR"/>
    <property type="match status" value="1"/>
</dbReference>
<dbReference type="InterPro" id="IPR012373">
    <property type="entry name" value="Ferrdict_sens_TM"/>
</dbReference>
<feature type="domain" description="Protein FecR C-terminal" evidence="2">
    <location>
        <begin position="259"/>
        <end position="326"/>
    </location>
</feature>
<dbReference type="InterPro" id="IPR032508">
    <property type="entry name" value="FecR_C"/>
</dbReference>
<dbReference type="InterPro" id="IPR006860">
    <property type="entry name" value="FecR"/>
</dbReference>
<evidence type="ECO:0000313" key="3">
    <source>
        <dbReference type="EMBL" id="UXP31402.1"/>
    </source>
</evidence>
<dbReference type="Gene3D" id="3.55.50.30">
    <property type="match status" value="1"/>
</dbReference>
<dbReference type="Gene3D" id="2.60.120.1440">
    <property type="match status" value="1"/>
</dbReference>
<evidence type="ECO:0000259" key="2">
    <source>
        <dbReference type="Pfam" id="PF16344"/>
    </source>
</evidence>
<evidence type="ECO:0000313" key="4">
    <source>
        <dbReference type="Proteomes" id="UP001065174"/>
    </source>
</evidence>
<dbReference type="PIRSF" id="PIRSF018266">
    <property type="entry name" value="FecR"/>
    <property type="match status" value="1"/>
</dbReference>
<dbReference type="RefSeq" id="WP_262308841.1">
    <property type="nucleotide sequence ID" value="NZ_CP106679.1"/>
</dbReference>
<dbReference type="PANTHER" id="PTHR30273">
    <property type="entry name" value="PERIPLASMIC SIGNAL SENSOR AND SIGMA FACTOR ACTIVATOR FECR-RELATED"/>
    <property type="match status" value="1"/>
</dbReference>
<reference evidence="3" key="1">
    <citation type="submission" date="2022-09" db="EMBL/GenBank/DDBJ databases">
        <title>Comparative genomics and taxonomic characterization of three novel marine species of genus Reichenbachiella exhibiting antioxidant and polysaccharide degradation activities.</title>
        <authorList>
            <person name="Muhammad N."/>
            <person name="Lee Y.-J."/>
            <person name="Ko J."/>
            <person name="Kim S.-G."/>
        </authorList>
    </citation>
    <scope>NUCLEOTIDE SEQUENCE</scope>
    <source>
        <strain evidence="3">BKB1-1</strain>
    </source>
</reference>